<sequence length="377" mass="41351">MQHSPLPSSAPLQDKGTSYSPPSPPSVSSHALVSQWKLFDATKNDSALKRLLLREACDDDEAAEEEDKKSVQSGEQEKLGLDDNIEEKGMDGDIACGGCWEEKEREVESGRETQEEGEVRQQEETSGREGAFDGLTTRRTDESDQIINPFHCQQHGPREGHQHRSATQKRGDSEVAASTSPNLTSLNPAHIPSALCSDKSAAIVRLPIFPHSSLSPSLSTPPAPRLRPTPTKLTPTALELMQDSRRSGEGGQQVMGGKEMEGQRDLRTEMQRQALLLAEANREIARYKELMKDVMRQGRATDLTVIATAMEMKETAPAICLASPIDSPSVNASPSASFLLSLRAQAVRGPSPECEKNIWSMDEEESRPKNDGRQEKE</sequence>
<dbReference type="Proteomes" id="UP000355283">
    <property type="component" value="Unassembled WGS sequence"/>
</dbReference>
<accession>A0A4D9CUW1</accession>
<gene>
    <name evidence="3" type="ORF">NSK_005613</name>
</gene>
<organism evidence="3 4">
    <name type="scientific">Nannochloropsis salina CCMP1776</name>
    <dbReference type="NCBI Taxonomy" id="1027361"/>
    <lineage>
        <taxon>Eukaryota</taxon>
        <taxon>Sar</taxon>
        <taxon>Stramenopiles</taxon>
        <taxon>Ochrophyta</taxon>
        <taxon>Eustigmatophyceae</taxon>
        <taxon>Eustigmatales</taxon>
        <taxon>Monodopsidaceae</taxon>
        <taxon>Microchloropsis</taxon>
        <taxon>Microchloropsis salina</taxon>
    </lineage>
</organism>
<feature type="compositionally biased region" description="Polar residues" evidence="2">
    <location>
        <begin position="176"/>
        <end position="187"/>
    </location>
</feature>
<evidence type="ECO:0000256" key="2">
    <source>
        <dbReference type="SAM" id="MobiDB-lite"/>
    </source>
</evidence>
<protein>
    <submittedName>
        <fullName evidence="3">Uncharacterized protein</fullName>
    </submittedName>
</protein>
<feature type="region of interest" description="Disordered" evidence="2">
    <location>
        <begin position="347"/>
        <end position="377"/>
    </location>
</feature>
<keyword evidence="1" id="KW-0175">Coiled coil</keyword>
<proteinExistence type="predicted"/>
<dbReference type="AlphaFoldDB" id="A0A4D9CUW1"/>
<evidence type="ECO:0000313" key="3">
    <source>
        <dbReference type="EMBL" id="TFJ83091.1"/>
    </source>
</evidence>
<name>A0A4D9CUW1_9STRA</name>
<reference evidence="3 4" key="1">
    <citation type="submission" date="2019-01" db="EMBL/GenBank/DDBJ databases">
        <title>Nuclear Genome Assembly of the Microalgal Biofuel strain Nannochloropsis salina CCMP1776.</title>
        <authorList>
            <person name="Hovde B."/>
        </authorList>
    </citation>
    <scope>NUCLEOTIDE SEQUENCE [LARGE SCALE GENOMIC DNA]</scope>
    <source>
        <strain evidence="3 4">CCMP1776</strain>
    </source>
</reference>
<feature type="compositionally biased region" description="Basic and acidic residues" evidence="2">
    <location>
        <begin position="366"/>
        <end position="377"/>
    </location>
</feature>
<feature type="region of interest" description="Disordered" evidence="2">
    <location>
        <begin position="1"/>
        <end position="31"/>
    </location>
</feature>
<evidence type="ECO:0000256" key="1">
    <source>
        <dbReference type="SAM" id="Coils"/>
    </source>
</evidence>
<feature type="compositionally biased region" description="Basic and acidic residues" evidence="2">
    <location>
        <begin position="66"/>
        <end position="91"/>
    </location>
</feature>
<dbReference type="EMBL" id="SDOX01000071">
    <property type="protein sequence ID" value="TFJ83091.1"/>
    <property type="molecule type" value="Genomic_DNA"/>
</dbReference>
<evidence type="ECO:0000313" key="4">
    <source>
        <dbReference type="Proteomes" id="UP000355283"/>
    </source>
</evidence>
<keyword evidence="4" id="KW-1185">Reference proteome</keyword>
<feature type="coiled-coil region" evidence="1">
    <location>
        <begin position="263"/>
        <end position="297"/>
    </location>
</feature>
<feature type="compositionally biased region" description="Basic and acidic residues" evidence="2">
    <location>
        <begin position="100"/>
        <end position="142"/>
    </location>
</feature>
<feature type="region of interest" description="Disordered" evidence="2">
    <location>
        <begin position="212"/>
        <end position="231"/>
    </location>
</feature>
<feature type="region of interest" description="Disordered" evidence="2">
    <location>
        <begin position="58"/>
        <end position="188"/>
    </location>
</feature>
<comment type="caution">
    <text evidence="3">The sequence shown here is derived from an EMBL/GenBank/DDBJ whole genome shotgun (WGS) entry which is preliminary data.</text>
</comment>
<feature type="compositionally biased region" description="Polar residues" evidence="2">
    <location>
        <begin position="1"/>
        <end position="17"/>
    </location>
</feature>